<sequence length="699" mass="78430">MPLPKRPTVPKAGSSQSNSRDSRFTNFGTDPKFRLPSRKQAKTKLDPRFSRLRTDPDFYSKASVDRYGRKIDVDAGKKDIERLYQLDDDDDDDDGEPKAERQETKRRDKAVLKELAKVDKPDYDPIRDGGLSSSSEESSGEEEDEDDEVEAQTELAPQTSEVPMGDVTSRLAVVNMDWDNMRAADIMAVAGSFVPANEELLSVTIYPSEFGMERMQNEELEGPPRTIFASTTQKNKDDITTLAESPDPSDSEEEEEAHKGPTTDDTGEEFDSKALRAYQLERLRYYYAVISCSSPNAAKSIYDNLDGREYLSSANFFDLRFIPDEVSFDEDPRDQCTELSSTYKPNEFTTGALSHSKVELTWDADDTTRKEAQKRAFSRKEIDENELQAYLGSDASSEEDEVETTKTDKAASFRAALGLDAPDKSAQSKSQPSKRHRDFERPEGEMQVTFASGLSTNVKGSVFENTPETTLQKYVRKEKERKAKRKEKAKATKDGGEAAEQPEVAEPEPKPQAETDSGDPWNDPFFDSNPDAAKALEREEKKAKKAKSRAERDAQDQAAAAERAHLELLMADDERSKVQHFDMDDIIKSEKAKNKKRGKKAKTTAPAVVEDSFKINVEDPRFASLYQSHDFAIDPTNPKFKGTDGMKKLLEEGRKKRKRDRDGDGAEGEVKVVKKKERVVEADDLKSLAARVKAKSKAV</sequence>
<dbReference type="EMBL" id="JAADJZ010000011">
    <property type="protein sequence ID" value="KAF2871726.1"/>
    <property type="molecule type" value="Genomic_DNA"/>
</dbReference>
<feature type="compositionally biased region" description="Acidic residues" evidence="5">
    <location>
        <begin position="86"/>
        <end position="95"/>
    </location>
</feature>
<feature type="domain" description="ESF1 RRM" evidence="7">
    <location>
        <begin position="168"/>
        <end position="337"/>
    </location>
</feature>
<dbReference type="Pfam" id="PF25121">
    <property type="entry name" value="RRM_ESF1"/>
    <property type="match status" value="1"/>
</dbReference>
<evidence type="ECO:0000256" key="1">
    <source>
        <dbReference type="ARBA" id="ARBA00004604"/>
    </source>
</evidence>
<feature type="region of interest" description="Disordered" evidence="5">
    <location>
        <begin position="633"/>
        <end position="669"/>
    </location>
</feature>
<feature type="region of interest" description="Disordered" evidence="5">
    <location>
        <begin position="1"/>
        <end position="167"/>
    </location>
</feature>
<keyword evidence="4" id="KW-0539">Nucleus</keyword>
<dbReference type="GO" id="GO:0003723">
    <property type="term" value="F:RNA binding"/>
    <property type="evidence" value="ECO:0007669"/>
    <property type="project" value="TreeGrafter"/>
</dbReference>
<feature type="domain" description="NUC153" evidence="6">
    <location>
        <begin position="619"/>
        <end position="647"/>
    </location>
</feature>
<evidence type="ECO:0000256" key="3">
    <source>
        <dbReference type="ARBA" id="ARBA00023054"/>
    </source>
</evidence>
<reference evidence="8 9" key="1">
    <citation type="submission" date="2020-01" db="EMBL/GenBank/DDBJ databases">
        <authorList>
            <consortium name="DOE Joint Genome Institute"/>
            <person name="Haridas S."/>
            <person name="Albert R."/>
            <person name="Binder M."/>
            <person name="Bloem J."/>
            <person name="Labutti K."/>
            <person name="Salamov A."/>
            <person name="Andreopoulos B."/>
            <person name="Baker S.E."/>
            <person name="Barry K."/>
            <person name="Bills G."/>
            <person name="Bluhm B.H."/>
            <person name="Cannon C."/>
            <person name="Castanera R."/>
            <person name="Culley D.E."/>
            <person name="Daum C."/>
            <person name="Ezra D."/>
            <person name="Gonzalez J.B."/>
            <person name="Henrissat B."/>
            <person name="Kuo A."/>
            <person name="Liang C."/>
            <person name="Lipzen A."/>
            <person name="Lutzoni F."/>
            <person name="Magnuson J."/>
            <person name="Mondo S."/>
            <person name="Nolan M."/>
            <person name="Ohm R."/>
            <person name="Pangilinan J."/>
            <person name="Park H.-J.H."/>
            <person name="Ramirez L."/>
            <person name="Alfaro M."/>
            <person name="Sun H."/>
            <person name="Tritt A."/>
            <person name="Yoshinaga Y."/>
            <person name="Zwiers L.-H.L."/>
            <person name="Turgeon B.G."/>
            <person name="Goodwin S.B."/>
            <person name="Spatafora J.W."/>
            <person name="Crous P.W."/>
            <person name="Grigoriev I.V."/>
        </authorList>
    </citation>
    <scope>NUCLEOTIDE SEQUENCE [LARGE SCALE GENOMIC DNA]</scope>
    <source>
        <strain evidence="8 9">CBS 611.86</strain>
    </source>
</reference>
<evidence type="ECO:0000259" key="7">
    <source>
        <dbReference type="Pfam" id="PF25121"/>
    </source>
</evidence>
<dbReference type="Proteomes" id="UP000481861">
    <property type="component" value="Unassembled WGS sequence"/>
</dbReference>
<feature type="compositionally biased region" description="Polar residues" evidence="5">
    <location>
        <begin position="13"/>
        <end position="28"/>
    </location>
</feature>
<dbReference type="GO" id="GO:0005730">
    <property type="term" value="C:nucleolus"/>
    <property type="evidence" value="ECO:0007669"/>
    <property type="project" value="UniProtKB-SubCell"/>
</dbReference>
<feature type="region of interest" description="Disordered" evidence="5">
    <location>
        <begin position="388"/>
        <end position="561"/>
    </location>
</feature>
<dbReference type="PANTHER" id="PTHR12202">
    <property type="entry name" value="ESF1 HOMOLOG"/>
    <property type="match status" value="1"/>
</dbReference>
<name>A0A7C8I850_9PLEO</name>
<feature type="compositionally biased region" description="Basic and acidic residues" evidence="5">
    <location>
        <begin position="96"/>
        <end position="127"/>
    </location>
</feature>
<dbReference type="InterPro" id="IPR039754">
    <property type="entry name" value="Esf1"/>
</dbReference>
<keyword evidence="3" id="KW-0175">Coiled coil</keyword>
<feature type="compositionally biased region" description="Polar residues" evidence="5">
    <location>
        <begin position="449"/>
        <end position="472"/>
    </location>
</feature>
<gene>
    <name evidence="8" type="ORF">BDV95DRAFT_607138</name>
</gene>
<accession>A0A7C8I850</accession>
<feature type="compositionally biased region" description="Basic and acidic residues" evidence="5">
    <location>
        <begin position="43"/>
        <end position="85"/>
    </location>
</feature>
<evidence type="ECO:0000256" key="4">
    <source>
        <dbReference type="ARBA" id="ARBA00023242"/>
    </source>
</evidence>
<feature type="compositionally biased region" description="Basic and acidic residues" evidence="5">
    <location>
        <begin position="534"/>
        <end position="555"/>
    </location>
</feature>
<comment type="similarity">
    <text evidence="2">Belongs to the ESF1 family.</text>
</comment>
<organism evidence="8 9">
    <name type="scientific">Massariosphaeria phaeospora</name>
    <dbReference type="NCBI Taxonomy" id="100035"/>
    <lineage>
        <taxon>Eukaryota</taxon>
        <taxon>Fungi</taxon>
        <taxon>Dikarya</taxon>
        <taxon>Ascomycota</taxon>
        <taxon>Pezizomycotina</taxon>
        <taxon>Dothideomycetes</taxon>
        <taxon>Pleosporomycetidae</taxon>
        <taxon>Pleosporales</taxon>
        <taxon>Pleosporales incertae sedis</taxon>
        <taxon>Massariosphaeria</taxon>
    </lineage>
</organism>
<protein>
    <submittedName>
        <fullName evidence="8">Uncharacterized protein</fullName>
    </submittedName>
</protein>
<dbReference type="InterPro" id="IPR056750">
    <property type="entry name" value="RRM_ESF1"/>
</dbReference>
<comment type="subcellular location">
    <subcellularLocation>
        <location evidence="1">Nucleus</location>
        <location evidence="1">Nucleolus</location>
    </subcellularLocation>
</comment>
<dbReference type="OrthoDB" id="431825at2759"/>
<feature type="compositionally biased region" description="Basic and acidic residues" evidence="5">
    <location>
        <begin position="641"/>
        <end position="669"/>
    </location>
</feature>
<dbReference type="Pfam" id="PF08159">
    <property type="entry name" value="NUC153"/>
    <property type="match status" value="1"/>
</dbReference>
<evidence type="ECO:0000256" key="2">
    <source>
        <dbReference type="ARBA" id="ARBA00009087"/>
    </source>
</evidence>
<evidence type="ECO:0000313" key="9">
    <source>
        <dbReference type="Proteomes" id="UP000481861"/>
    </source>
</evidence>
<proteinExistence type="inferred from homology"/>
<evidence type="ECO:0000256" key="5">
    <source>
        <dbReference type="SAM" id="MobiDB-lite"/>
    </source>
</evidence>
<keyword evidence="9" id="KW-1185">Reference proteome</keyword>
<dbReference type="GO" id="GO:0006364">
    <property type="term" value="P:rRNA processing"/>
    <property type="evidence" value="ECO:0007669"/>
    <property type="project" value="InterPro"/>
</dbReference>
<feature type="compositionally biased region" description="Acidic residues" evidence="5">
    <location>
        <begin position="138"/>
        <end position="151"/>
    </location>
</feature>
<evidence type="ECO:0000259" key="6">
    <source>
        <dbReference type="Pfam" id="PF08159"/>
    </source>
</evidence>
<comment type="caution">
    <text evidence="8">The sequence shown here is derived from an EMBL/GenBank/DDBJ whole genome shotgun (WGS) entry which is preliminary data.</text>
</comment>
<feature type="compositionally biased region" description="Low complexity" evidence="5">
    <location>
        <begin position="128"/>
        <end position="137"/>
    </location>
</feature>
<dbReference type="InterPro" id="IPR012580">
    <property type="entry name" value="NUC153"/>
</dbReference>
<dbReference type="AlphaFoldDB" id="A0A7C8I850"/>
<feature type="region of interest" description="Disordered" evidence="5">
    <location>
        <begin position="229"/>
        <end position="271"/>
    </location>
</feature>
<dbReference type="PANTHER" id="PTHR12202:SF0">
    <property type="entry name" value="ESF1 HOMOLOG"/>
    <property type="match status" value="1"/>
</dbReference>
<evidence type="ECO:0000313" key="8">
    <source>
        <dbReference type="EMBL" id="KAF2871726.1"/>
    </source>
</evidence>